<reference evidence="3 4" key="1">
    <citation type="submission" date="2019-05" db="EMBL/GenBank/DDBJ databases">
        <title>Genomic analysis of Lentibacillus sp. NKC220-2.</title>
        <authorList>
            <person name="Oh Y.J."/>
        </authorList>
    </citation>
    <scope>NUCLEOTIDE SEQUENCE [LARGE SCALE GENOMIC DNA]</scope>
    <source>
        <strain evidence="3 4">NKC220-2</strain>
    </source>
</reference>
<dbReference type="SUPFAM" id="SSF53187">
    <property type="entry name" value="Zn-dependent exopeptidases"/>
    <property type="match status" value="1"/>
</dbReference>
<dbReference type="PROSITE" id="PS00758">
    <property type="entry name" value="ARGE_DAPE_CPG2_1"/>
    <property type="match status" value="1"/>
</dbReference>
<dbReference type="Gene3D" id="3.40.630.10">
    <property type="entry name" value="Zn peptidases"/>
    <property type="match status" value="1"/>
</dbReference>
<keyword evidence="2" id="KW-0862">Zinc</keyword>
<dbReference type="InterPro" id="IPR002933">
    <property type="entry name" value="Peptidase_M20"/>
</dbReference>
<sequence length="169" mass="19308">MMNNKLIDNICLYLREKKEESLELLQRLVNIDSYSHDKDGVKEVTLLLQRKLEEEGIECEIRENEHYGTHLIGRIKGNKKGRVLMVGHQDTAHPTGTLQNFPFTKDGNLLRGPGVSDMKSGLVFMVYSALALKKLAPEELYDIELLFTPDEEIGSPISKELIKERAREQ</sequence>
<dbReference type="PANTHER" id="PTHR43808:SF9">
    <property type="entry name" value="BLL0789 PROTEIN"/>
    <property type="match status" value="1"/>
</dbReference>
<evidence type="ECO:0000256" key="2">
    <source>
        <dbReference type="ARBA" id="ARBA00022833"/>
    </source>
</evidence>
<comment type="caution">
    <text evidence="3">The sequence shown here is derived from an EMBL/GenBank/DDBJ whole genome shotgun (WGS) entry which is preliminary data.</text>
</comment>
<organism evidence="3 4">
    <name type="scientific">Lentibacillus cibarius</name>
    <dbReference type="NCBI Taxonomy" id="2583219"/>
    <lineage>
        <taxon>Bacteria</taxon>
        <taxon>Bacillati</taxon>
        <taxon>Bacillota</taxon>
        <taxon>Bacilli</taxon>
        <taxon>Bacillales</taxon>
        <taxon>Bacillaceae</taxon>
        <taxon>Lentibacillus</taxon>
    </lineage>
</organism>
<dbReference type="OrthoDB" id="9783294at2"/>
<evidence type="ECO:0000313" key="4">
    <source>
        <dbReference type="Proteomes" id="UP000306980"/>
    </source>
</evidence>
<gene>
    <name evidence="3" type="ORF">FFL34_05985</name>
</gene>
<dbReference type="InterPro" id="IPR050072">
    <property type="entry name" value="Peptidase_M20A"/>
</dbReference>
<evidence type="ECO:0000313" key="3">
    <source>
        <dbReference type="EMBL" id="TMN21713.1"/>
    </source>
</evidence>
<accession>A0A5S3R7F5</accession>
<dbReference type="AlphaFoldDB" id="A0A5S3R7F5"/>
<evidence type="ECO:0000256" key="1">
    <source>
        <dbReference type="ARBA" id="ARBA00022801"/>
    </source>
</evidence>
<dbReference type="EMBL" id="VCIA01000001">
    <property type="protein sequence ID" value="TMN21713.1"/>
    <property type="molecule type" value="Genomic_DNA"/>
</dbReference>
<dbReference type="Pfam" id="PF01546">
    <property type="entry name" value="Peptidase_M20"/>
    <property type="match status" value="1"/>
</dbReference>
<dbReference type="GO" id="GO:0016787">
    <property type="term" value="F:hydrolase activity"/>
    <property type="evidence" value="ECO:0007669"/>
    <property type="project" value="UniProtKB-KW"/>
</dbReference>
<name>A0A5S3R7F5_9BACI</name>
<dbReference type="Proteomes" id="UP000306980">
    <property type="component" value="Unassembled WGS sequence"/>
</dbReference>
<dbReference type="PANTHER" id="PTHR43808">
    <property type="entry name" value="ACETYLORNITHINE DEACETYLASE"/>
    <property type="match status" value="1"/>
</dbReference>
<protein>
    <submittedName>
        <fullName evidence="3">M20 family metallopeptidase</fullName>
    </submittedName>
</protein>
<keyword evidence="1" id="KW-0378">Hydrolase</keyword>
<proteinExistence type="predicted"/>
<dbReference type="InterPro" id="IPR001261">
    <property type="entry name" value="ArgE/DapE_CS"/>
</dbReference>